<organism evidence="1 2">
    <name type="scientific">Soonwooa buanensis</name>
    <dbReference type="NCBI Taxonomy" id="619805"/>
    <lineage>
        <taxon>Bacteria</taxon>
        <taxon>Pseudomonadati</taxon>
        <taxon>Bacteroidota</taxon>
        <taxon>Flavobacteriia</taxon>
        <taxon>Flavobacteriales</taxon>
        <taxon>Weeksellaceae</taxon>
        <taxon>Chryseobacterium group</taxon>
        <taxon>Soonwooa</taxon>
    </lineage>
</organism>
<evidence type="ECO:0000313" key="2">
    <source>
        <dbReference type="Proteomes" id="UP000191112"/>
    </source>
</evidence>
<dbReference type="STRING" id="619805.SAMN05660477_01760"/>
<evidence type="ECO:0008006" key="3">
    <source>
        <dbReference type="Google" id="ProtNLM"/>
    </source>
</evidence>
<gene>
    <name evidence="1" type="ORF">SAMN05660477_01760</name>
</gene>
<reference evidence="1 2" key="1">
    <citation type="submission" date="2017-02" db="EMBL/GenBank/DDBJ databases">
        <authorList>
            <person name="Peterson S.W."/>
        </authorList>
    </citation>
    <scope>NUCLEOTIDE SEQUENCE [LARGE SCALE GENOMIC DNA]</scope>
    <source>
        <strain evidence="1 2">DSM 22323</strain>
    </source>
</reference>
<dbReference type="EMBL" id="FUYZ01000005">
    <property type="protein sequence ID" value="SKB90707.1"/>
    <property type="molecule type" value="Genomic_DNA"/>
</dbReference>
<sequence length="132" mass="14604">MKTKFLLIICCLSSFLRVKSQSFKEINSNNIFSYLSNATVDMQSKQSASNIIQIGNNNLIEATLINDQLISVQLGNNNQTSYKDYNPSQSAGMLIQSIGDNNLIMVDGSNSISNNMSVEVIGNNKTIFIENR</sequence>
<dbReference type="Proteomes" id="UP000191112">
    <property type="component" value="Unassembled WGS sequence"/>
</dbReference>
<keyword evidence="2" id="KW-1185">Reference proteome</keyword>
<protein>
    <recommendedName>
        <fullName evidence="3">Curlin associated repeat-containing protein</fullName>
    </recommendedName>
</protein>
<proteinExistence type="predicted"/>
<dbReference type="AlphaFoldDB" id="A0A1T5F397"/>
<name>A0A1T5F397_9FLAO</name>
<accession>A0A1T5F397</accession>
<evidence type="ECO:0000313" key="1">
    <source>
        <dbReference type="EMBL" id="SKB90707.1"/>
    </source>
</evidence>